<evidence type="ECO:0000313" key="1">
    <source>
        <dbReference type="EMBL" id="RUS55596.1"/>
    </source>
</evidence>
<comment type="caution">
    <text evidence="1">The sequence shown here is derived from an EMBL/GenBank/DDBJ whole genome shotgun (WGS) entry which is preliminary data.</text>
</comment>
<sequence>MNPTKAAFFIIFYNKNNNFMIIFNKLNQKTIYLKKELEIKVLLRHGSTISNKCHIYTFKV</sequence>
<name>A0A433RTX7_9BACL</name>
<protein>
    <submittedName>
        <fullName evidence="1">Uncharacterized protein</fullName>
    </submittedName>
</protein>
<proteinExistence type="predicted"/>
<dbReference type="AlphaFoldDB" id="A0A433RTX7"/>
<dbReference type="Proteomes" id="UP000288623">
    <property type="component" value="Unassembled WGS sequence"/>
</dbReference>
<reference evidence="1 2" key="1">
    <citation type="submission" date="2014-11" db="EMBL/GenBank/DDBJ databases">
        <title>Genome sequence and analysis of novel Kurthia sp.</title>
        <authorList>
            <person name="Lawson J.N."/>
            <person name="Gonzalez J.E."/>
            <person name="Rinauldi L."/>
            <person name="Xuan Z."/>
            <person name="Firman A."/>
            <person name="Shaddox L."/>
            <person name="Trudeau A."/>
            <person name="Shah S."/>
            <person name="Reiman D."/>
        </authorList>
    </citation>
    <scope>NUCLEOTIDE SEQUENCE [LARGE SCALE GENOMIC DNA]</scope>
    <source>
        <strain evidence="1 2">3B1D</strain>
    </source>
</reference>
<accession>A0A433RTX7</accession>
<evidence type="ECO:0000313" key="2">
    <source>
        <dbReference type="Proteomes" id="UP000288623"/>
    </source>
</evidence>
<organism evidence="1 2">
    <name type="scientific">Candidatus Kurthia intestinigallinarum</name>
    <dbReference type="NCBI Taxonomy" id="1562256"/>
    <lineage>
        <taxon>Bacteria</taxon>
        <taxon>Bacillati</taxon>
        <taxon>Bacillota</taxon>
        <taxon>Bacilli</taxon>
        <taxon>Bacillales</taxon>
        <taxon>Caryophanaceae</taxon>
        <taxon>Kurthia</taxon>
    </lineage>
</organism>
<dbReference type="EMBL" id="JTFC01000031">
    <property type="protein sequence ID" value="RUS55596.1"/>
    <property type="molecule type" value="Genomic_DNA"/>
</dbReference>
<gene>
    <name evidence="1" type="ORF">QI30_11780</name>
</gene>
<keyword evidence="2" id="KW-1185">Reference proteome</keyword>